<keyword evidence="2" id="KW-1185">Reference proteome</keyword>
<protein>
    <recommendedName>
        <fullName evidence="3">Transposase</fullName>
    </recommendedName>
</protein>
<dbReference type="PANTHER" id="PTHR46060">
    <property type="entry name" value="MARINER MOS1 TRANSPOSASE-LIKE PROTEIN"/>
    <property type="match status" value="1"/>
</dbReference>
<reference evidence="1 2" key="1">
    <citation type="journal article" date="2023" name="BMC Biol.">
        <title>The compact genome of the sponge Oopsacas minuta (Hexactinellida) is lacking key metazoan core genes.</title>
        <authorList>
            <person name="Santini S."/>
            <person name="Schenkelaars Q."/>
            <person name="Jourda C."/>
            <person name="Duchesne M."/>
            <person name="Belahbib H."/>
            <person name="Rocher C."/>
            <person name="Selva M."/>
            <person name="Riesgo A."/>
            <person name="Vervoort M."/>
            <person name="Leys S.P."/>
            <person name="Kodjabachian L."/>
            <person name="Le Bivic A."/>
            <person name="Borchiellini C."/>
            <person name="Claverie J.M."/>
            <person name="Renard E."/>
        </authorList>
    </citation>
    <scope>NUCLEOTIDE SEQUENCE [LARGE SCALE GENOMIC DNA]</scope>
    <source>
        <strain evidence="1">SPO-2</strain>
    </source>
</reference>
<dbReference type="EMBL" id="JAKMXF010000307">
    <property type="protein sequence ID" value="KAI6651199.1"/>
    <property type="molecule type" value="Genomic_DNA"/>
</dbReference>
<accession>A0AAV7JRM9</accession>
<sequence length="119" mass="13650">MASNLEFERRSYIKIRTLLGIGREDILIDLEFLYGDVSLPYTTVNEWAKRFCEGLGLVEDEERIWRPRSFATNSNTSEICWKVEENPHITVEELAMSVGISTGAVHSILIDELRLGNLF</sequence>
<evidence type="ECO:0000313" key="1">
    <source>
        <dbReference type="EMBL" id="KAI6651199.1"/>
    </source>
</evidence>
<evidence type="ECO:0008006" key="3">
    <source>
        <dbReference type="Google" id="ProtNLM"/>
    </source>
</evidence>
<dbReference type="AlphaFoldDB" id="A0AAV7JRM9"/>
<evidence type="ECO:0000313" key="2">
    <source>
        <dbReference type="Proteomes" id="UP001165289"/>
    </source>
</evidence>
<name>A0AAV7JRM9_9METZ</name>
<dbReference type="Proteomes" id="UP001165289">
    <property type="component" value="Unassembled WGS sequence"/>
</dbReference>
<proteinExistence type="predicted"/>
<dbReference type="PANTHER" id="PTHR46060:SF1">
    <property type="entry name" value="MARINER MOS1 TRANSPOSASE-LIKE PROTEIN"/>
    <property type="match status" value="1"/>
</dbReference>
<comment type="caution">
    <text evidence="1">The sequence shown here is derived from an EMBL/GenBank/DDBJ whole genome shotgun (WGS) entry which is preliminary data.</text>
</comment>
<organism evidence="1 2">
    <name type="scientific">Oopsacas minuta</name>
    <dbReference type="NCBI Taxonomy" id="111878"/>
    <lineage>
        <taxon>Eukaryota</taxon>
        <taxon>Metazoa</taxon>
        <taxon>Porifera</taxon>
        <taxon>Hexactinellida</taxon>
        <taxon>Hexasterophora</taxon>
        <taxon>Lyssacinosida</taxon>
        <taxon>Leucopsacidae</taxon>
        <taxon>Oopsacas</taxon>
    </lineage>
</organism>
<dbReference type="InterPro" id="IPR052709">
    <property type="entry name" value="Transposase-MT_Hybrid"/>
</dbReference>
<gene>
    <name evidence="1" type="ORF">LOD99_5550</name>
</gene>